<feature type="domain" description="Trichome birefringence-like C-terminal" evidence="8">
    <location>
        <begin position="95"/>
        <end position="364"/>
    </location>
</feature>
<evidence type="ECO:0000256" key="5">
    <source>
        <dbReference type="ARBA" id="ARBA00022989"/>
    </source>
</evidence>
<gene>
    <name evidence="10" type="ORF">ACJIZ3_016030</name>
</gene>
<dbReference type="GO" id="GO:0016020">
    <property type="term" value="C:membrane"/>
    <property type="evidence" value="ECO:0007669"/>
    <property type="project" value="UniProtKB-SubCell"/>
</dbReference>
<keyword evidence="7" id="KW-0732">Signal</keyword>
<proteinExistence type="inferred from homology"/>
<evidence type="ECO:0000259" key="9">
    <source>
        <dbReference type="Pfam" id="PF14416"/>
    </source>
</evidence>
<comment type="similarity">
    <text evidence="2">Belongs to the PC-esterase family. TBL subfamily.</text>
</comment>
<name>A0ABD3RRJ7_9LAMI</name>
<evidence type="ECO:0000256" key="2">
    <source>
        <dbReference type="ARBA" id="ARBA00007727"/>
    </source>
</evidence>
<dbReference type="Pfam" id="PF13839">
    <property type="entry name" value="PC-Esterase"/>
    <property type="match status" value="1"/>
</dbReference>
<evidence type="ECO:0000256" key="3">
    <source>
        <dbReference type="ARBA" id="ARBA00022692"/>
    </source>
</evidence>
<feature type="chain" id="PRO_5044847538" description="Trichome birefringence-like N-terminal domain-containing protein" evidence="7">
    <location>
        <begin position="30"/>
        <end position="384"/>
    </location>
</feature>
<dbReference type="Proteomes" id="UP001634393">
    <property type="component" value="Unassembled WGS sequence"/>
</dbReference>
<dbReference type="InterPro" id="IPR026057">
    <property type="entry name" value="TBL_C"/>
</dbReference>
<keyword evidence="3" id="KW-0812">Transmembrane</keyword>
<organism evidence="10 11">
    <name type="scientific">Penstemon smallii</name>
    <dbReference type="NCBI Taxonomy" id="265156"/>
    <lineage>
        <taxon>Eukaryota</taxon>
        <taxon>Viridiplantae</taxon>
        <taxon>Streptophyta</taxon>
        <taxon>Embryophyta</taxon>
        <taxon>Tracheophyta</taxon>
        <taxon>Spermatophyta</taxon>
        <taxon>Magnoliopsida</taxon>
        <taxon>eudicotyledons</taxon>
        <taxon>Gunneridae</taxon>
        <taxon>Pentapetalae</taxon>
        <taxon>asterids</taxon>
        <taxon>lamiids</taxon>
        <taxon>Lamiales</taxon>
        <taxon>Plantaginaceae</taxon>
        <taxon>Cheloneae</taxon>
        <taxon>Penstemon</taxon>
    </lineage>
</organism>
<evidence type="ECO:0000256" key="6">
    <source>
        <dbReference type="ARBA" id="ARBA00023136"/>
    </source>
</evidence>
<evidence type="ECO:0000259" key="8">
    <source>
        <dbReference type="Pfam" id="PF13839"/>
    </source>
</evidence>
<dbReference type="InterPro" id="IPR029962">
    <property type="entry name" value="TBL"/>
</dbReference>
<feature type="domain" description="Trichome birefringence-like N-terminal" evidence="9">
    <location>
        <begin position="42"/>
        <end position="94"/>
    </location>
</feature>
<sequence>MGTGIILCNLLIMLLLSPLILHFSNLCIASDHHDQLVKQKGGCNLYEGKWVYDESYPIYDSFKCPFIRKEFHCLKYGRSDLRFLKYRWQPNHCDLPRFDGVDFLRMQKGKKIMFIGDSISLNQWQSLTCLLYTAVHGSNVTQKSDASNSAVIFQDYGVSVIYFPSHYLVDIQMEEFGRVLKLNSLKSGDTWKQADVLIFNTWLWWYRRGPKQPWDYVEDDGIILEDMDRMVAFHKALITWVKWVETEVDRDKTKVFFRGMSPSHYHGNAWNEPGVRNCSKETTPIDIDDGSEFAFGFGAPPLEGEILKQVLSSSKNNVHLLDIMNMSQLRKDGHPSTNNGYKGMDCTHWCVAGVPDTWNQLVYAQLLMIQQDELLANATIKYNY</sequence>
<evidence type="ECO:0000313" key="11">
    <source>
        <dbReference type="Proteomes" id="UP001634393"/>
    </source>
</evidence>
<protein>
    <recommendedName>
        <fullName evidence="12">Trichome birefringence-like N-terminal domain-containing protein</fullName>
    </recommendedName>
</protein>
<dbReference type="PANTHER" id="PTHR32285">
    <property type="entry name" value="PROTEIN TRICHOME BIREFRINGENCE-LIKE 9-RELATED"/>
    <property type="match status" value="1"/>
</dbReference>
<evidence type="ECO:0000256" key="1">
    <source>
        <dbReference type="ARBA" id="ARBA00004167"/>
    </source>
</evidence>
<dbReference type="EMBL" id="JBJXBP010000008">
    <property type="protein sequence ID" value="KAL3814762.1"/>
    <property type="molecule type" value="Genomic_DNA"/>
</dbReference>
<comment type="subcellular location">
    <subcellularLocation>
        <location evidence="1">Membrane</location>
        <topology evidence="1">Single-pass membrane protein</topology>
    </subcellularLocation>
</comment>
<evidence type="ECO:0000256" key="7">
    <source>
        <dbReference type="SAM" id="SignalP"/>
    </source>
</evidence>
<keyword evidence="11" id="KW-1185">Reference proteome</keyword>
<evidence type="ECO:0000313" key="10">
    <source>
        <dbReference type="EMBL" id="KAL3814762.1"/>
    </source>
</evidence>
<dbReference type="PANTHER" id="PTHR32285:SF36">
    <property type="entry name" value="PROTEIN TRICHOME BIREFRINGENCE-LIKE 38"/>
    <property type="match status" value="1"/>
</dbReference>
<comment type="caution">
    <text evidence="10">The sequence shown here is derived from an EMBL/GenBank/DDBJ whole genome shotgun (WGS) entry which is preliminary data.</text>
</comment>
<evidence type="ECO:0008006" key="12">
    <source>
        <dbReference type="Google" id="ProtNLM"/>
    </source>
</evidence>
<keyword evidence="6" id="KW-0472">Membrane</keyword>
<dbReference type="InterPro" id="IPR025846">
    <property type="entry name" value="TBL_N"/>
</dbReference>
<keyword evidence="5" id="KW-1133">Transmembrane helix</keyword>
<accession>A0ABD3RRJ7</accession>
<dbReference type="Pfam" id="PF14416">
    <property type="entry name" value="PMR5N"/>
    <property type="match status" value="1"/>
</dbReference>
<evidence type="ECO:0000256" key="4">
    <source>
        <dbReference type="ARBA" id="ARBA00022968"/>
    </source>
</evidence>
<feature type="signal peptide" evidence="7">
    <location>
        <begin position="1"/>
        <end position="29"/>
    </location>
</feature>
<dbReference type="AlphaFoldDB" id="A0ABD3RRJ7"/>
<reference evidence="10 11" key="1">
    <citation type="submission" date="2024-12" db="EMBL/GenBank/DDBJ databases">
        <title>The unique morphological basis and parallel evolutionary history of personate flowers in Penstemon.</title>
        <authorList>
            <person name="Depatie T.H."/>
            <person name="Wessinger C.A."/>
        </authorList>
    </citation>
    <scope>NUCLEOTIDE SEQUENCE [LARGE SCALE GENOMIC DNA]</scope>
    <source>
        <strain evidence="10">WTNN_2</strain>
        <tissue evidence="10">Leaf</tissue>
    </source>
</reference>
<keyword evidence="4" id="KW-0735">Signal-anchor</keyword>